<dbReference type="EMBL" id="GBRH01264906">
    <property type="protein sequence ID" value="JAD32989.1"/>
    <property type="molecule type" value="Transcribed_RNA"/>
</dbReference>
<protein>
    <submittedName>
        <fullName evidence="1">Uncharacterized protein</fullName>
    </submittedName>
</protein>
<reference evidence="1" key="2">
    <citation type="journal article" date="2015" name="Data Brief">
        <title>Shoot transcriptome of the giant reed, Arundo donax.</title>
        <authorList>
            <person name="Barrero R.A."/>
            <person name="Guerrero F.D."/>
            <person name="Moolhuijzen P."/>
            <person name="Goolsby J.A."/>
            <person name="Tidwell J."/>
            <person name="Bellgard S.E."/>
            <person name="Bellgard M.I."/>
        </authorList>
    </citation>
    <scope>NUCLEOTIDE SEQUENCE</scope>
    <source>
        <tissue evidence="1">Shoot tissue taken approximately 20 cm above the soil surface</tissue>
    </source>
</reference>
<reference evidence="1" key="1">
    <citation type="submission" date="2014-09" db="EMBL/GenBank/DDBJ databases">
        <authorList>
            <person name="Magalhaes I.L.F."/>
            <person name="Oliveira U."/>
            <person name="Santos F.R."/>
            <person name="Vidigal T.H.D.A."/>
            <person name="Brescovit A.D."/>
            <person name="Santos A.J."/>
        </authorList>
    </citation>
    <scope>NUCLEOTIDE SEQUENCE</scope>
    <source>
        <tissue evidence="1">Shoot tissue taken approximately 20 cm above the soil surface</tissue>
    </source>
</reference>
<name>A0A0A8Z0S5_ARUDO</name>
<accession>A0A0A8Z0S5</accession>
<proteinExistence type="predicted"/>
<organism evidence="1">
    <name type="scientific">Arundo donax</name>
    <name type="common">Giant reed</name>
    <name type="synonym">Donax arundinaceus</name>
    <dbReference type="NCBI Taxonomy" id="35708"/>
    <lineage>
        <taxon>Eukaryota</taxon>
        <taxon>Viridiplantae</taxon>
        <taxon>Streptophyta</taxon>
        <taxon>Embryophyta</taxon>
        <taxon>Tracheophyta</taxon>
        <taxon>Spermatophyta</taxon>
        <taxon>Magnoliopsida</taxon>
        <taxon>Liliopsida</taxon>
        <taxon>Poales</taxon>
        <taxon>Poaceae</taxon>
        <taxon>PACMAD clade</taxon>
        <taxon>Arundinoideae</taxon>
        <taxon>Arundineae</taxon>
        <taxon>Arundo</taxon>
    </lineage>
</organism>
<evidence type="ECO:0000313" key="1">
    <source>
        <dbReference type="EMBL" id="JAD32989.1"/>
    </source>
</evidence>
<sequence length="15" mass="1688">MDVNVNSDAYQVAFD</sequence>